<name>A0A5J9WKH5_9POAL</name>
<feature type="domain" description="DUF4220" evidence="2">
    <location>
        <begin position="99"/>
        <end position="418"/>
    </location>
</feature>
<accession>A0A5J9WKH5</accession>
<feature type="transmembrane region" description="Helical" evidence="1">
    <location>
        <begin position="130"/>
        <end position="150"/>
    </location>
</feature>
<feature type="transmembrane region" description="Helical" evidence="1">
    <location>
        <begin position="97"/>
        <end position="118"/>
    </location>
</feature>
<feature type="transmembrane region" description="Helical" evidence="1">
    <location>
        <begin position="41"/>
        <end position="59"/>
    </location>
</feature>
<organism evidence="3 4">
    <name type="scientific">Eragrostis curvula</name>
    <name type="common">weeping love grass</name>
    <dbReference type="NCBI Taxonomy" id="38414"/>
    <lineage>
        <taxon>Eukaryota</taxon>
        <taxon>Viridiplantae</taxon>
        <taxon>Streptophyta</taxon>
        <taxon>Embryophyta</taxon>
        <taxon>Tracheophyta</taxon>
        <taxon>Spermatophyta</taxon>
        <taxon>Magnoliopsida</taxon>
        <taxon>Liliopsida</taxon>
        <taxon>Poales</taxon>
        <taxon>Poaceae</taxon>
        <taxon>PACMAD clade</taxon>
        <taxon>Chloridoideae</taxon>
        <taxon>Eragrostideae</taxon>
        <taxon>Eragrostidinae</taxon>
        <taxon>Eragrostis</taxon>
    </lineage>
</organism>
<evidence type="ECO:0000259" key="2">
    <source>
        <dbReference type="Pfam" id="PF13968"/>
    </source>
</evidence>
<keyword evidence="1" id="KW-1133">Transmembrane helix</keyword>
<dbReference type="Pfam" id="PF13968">
    <property type="entry name" value="DUF4220"/>
    <property type="match status" value="1"/>
</dbReference>
<keyword evidence="4" id="KW-1185">Reference proteome</keyword>
<gene>
    <name evidence="3" type="ORF">EJB05_00510</name>
</gene>
<dbReference type="InterPro" id="IPR007658">
    <property type="entry name" value="DUF594"/>
</dbReference>
<feature type="transmembrane region" description="Helical" evidence="1">
    <location>
        <begin position="65"/>
        <end position="85"/>
    </location>
</feature>
<keyword evidence="1" id="KW-0812">Transmembrane</keyword>
<dbReference type="Gramene" id="TVU49212">
    <property type="protein sequence ID" value="TVU49212"/>
    <property type="gene ID" value="EJB05_00510"/>
</dbReference>
<evidence type="ECO:0000256" key="1">
    <source>
        <dbReference type="SAM" id="Phobius"/>
    </source>
</evidence>
<reference evidence="3 4" key="1">
    <citation type="journal article" date="2019" name="Sci. Rep.">
        <title>A high-quality genome of Eragrostis curvula grass provides insights into Poaceae evolution and supports new strategies to enhance forage quality.</title>
        <authorList>
            <person name="Carballo J."/>
            <person name="Santos B.A.C.M."/>
            <person name="Zappacosta D."/>
            <person name="Garbus I."/>
            <person name="Selva J.P."/>
            <person name="Gallo C.A."/>
            <person name="Diaz A."/>
            <person name="Albertini E."/>
            <person name="Caccamo M."/>
            <person name="Echenique V."/>
        </authorList>
    </citation>
    <scope>NUCLEOTIDE SEQUENCE [LARGE SCALE GENOMIC DNA]</scope>
    <source>
        <strain evidence="4">cv. Victoria</strain>
        <tissue evidence="3">Leaf</tissue>
    </source>
</reference>
<feature type="transmembrane region" description="Helical" evidence="1">
    <location>
        <begin position="184"/>
        <end position="203"/>
    </location>
</feature>
<protein>
    <recommendedName>
        <fullName evidence="2">DUF4220 domain-containing protein</fullName>
    </recommendedName>
</protein>
<comment type="caution">
    <text evidence="3">The sequence shown here is derived from an EMBL/GenBank/DDBJ whole genome shotgun (WGS) entry which is preliminary data.</text>
</comment>
<feature type="transmembrane region" description="Helical" evidence="1">
    <location>
        <begin position="343"/>
        <end position="362"/>
    </location>
</feature>
<feature type="transmembrane region" description="Helical" evidence="1">
    <location>
        <begin position="313"/>
        <end position="336"/>
    </location>
</feature>
<evidence type="ECO:0000313" key="4">
    <source>
        <dbReference type="Proteomes" id="UP000324897"/>
    </source>
</evidence>
<evidence type="ECO:0000313" key="3">
    <source>
        <dbReference type="EMBL" id="TVU49212.1"/>
    </source>
</evidence>
<sequence length="704" mass="80135">MKLLRVGWAPGPDDSSSISSCPCDLVEPGGRPFAFRFVLQYFELGTLGQMTGGLAAAYIWEQWDIQILVVLSFTLQVILLLSAGTRRREGSPLLRTVIWLAYLLADYTAIYALGHMSISSRSGEHQIMPFWAPFLLLHLGGPDTITAYAFQDNQLWLRHLLTLVVQVIGAAYVLFQFVTVGKNPSTLLAAAALMFISGCLKYGERTWALKCGHMDSITSHQHSYDYNRARHGRNPYHGREGVNKLDIEEVLLAAHYLRSFWKGLLADLSVMQNCQYEVVRQGIQLNGELYLYELIGMQLSLMYDILYTKAAVIHTWCGFCIRIISPLFAVSAFLLFQFSRKEAYNRVDIIITYVLLVGALVLEMASSLRAAGSSWACATFHARGWHRLCRVVMRIRMLLKVGERRACLNSIGQYNLLDICTDAKDDLRGKIAKMIGLEGWWQKLHYSSTIPISDGIRTLVTEEIRRRAIQDLRNARGRWVLKERGMYEDLTRVANETELDRCIIVWHVATDLYLSMCPEEAEDSGGTVREDIRVLSNYMLFLLVLHPYLLPGAVRSVRFKQNYLYFNHLWWELFRSTKKETLNSSRSRIVKKIAEYMLPAREMHMYIDGVGKERYGDMSAYVDGCWLAGMLLGNRWRLPISDMLQVIAGVWVEMLCYCGYHCGEESHARKLSTGGEFISAVWLLMEHTNKLGGLLNTSDAATEL</sequence>
<dbReference type="InterPro" id="IPR025315">
    <property type="entry name" value="DUF4220"/>
</dbReference>
<dbReference type="AlphaFoldDB" id="A0A5J9WKH5"/>
<keyword evidence="1" id="KW-0472">Membrane</keyword>
<dbReference type="OrthoDB" id="1689146at2759"/>
<feature type="non-terminal residue" evidence="3">
    <location>
        <position position="1"/>
    </location>
</feature>
<dbReference type="EMBL" id="RWGY01000002">
    <property type="protein sequence ID" value="TVU49212.1"/>
    <property type="molecule type" value="Genomic_DNA"/>
</dbReference>
<dbReference type="PANTHER" id="PTHR31325">
    <property type="entry name" value="OS01G0798800 PROTEIN-RELATED"/>
    <property type="match status" value="1"/>
</dbReference>
<dbReference type="Pfam" id="PF04578">
    <property type="entry name" value="DUF594"/>
    <property type="match status" value="1"/>
</dbReference>
<feature type="transmembrane region" description="Helical" evidence="1">
    <location>
        <begin position="157"/>
        <end position="178"/>
    </location>
</feature>
<dbReference type="Proteomes" id="UP000324897">
    <property type="component" value="Chromosome 6"/>
</dbReference>
<proteinExistence type="predicted"/>